<evidence type="ECO:0000256" key="3">
    <source>
        <dbReference type="ARBA" id="ARBA00022989"/>
    </source>
</evidence>
<feature type="transmembrane region" description="Helical" evidence="5">
    <location>
        <begin position="85"/>
        <end position="101"/>
    </location>
</feature>
<dbReference type="KEGG" id="kbs:EPA93_03120"/>
<proteinExistence type="predicted"/>
<gene>
    <name evidence="7" type="ORF">EPA93_03120</name>
</gene>
<evidence type="ECO:0000256" key="1">
    <source>
        <dbReference type="ARBA" id="ARBA00004651"/>
    </source>
</evidence>
<dbReference type="PANTHER" id="PTHR23514:SF13">
    <property type="entry name" value="INNER MEMBRANE PROTEIN YBJJ"/>
    <property type="match status" value="1"/>
</dbReference>
<feature type="transmembrane region" description="Helical" evidence="5">
    <location>
        <begin position="107"/>
        <end position="126"/>
    </location>
</feature>
<evidence type="ECO:0000256" key="5">
    <source>
        <dbReference type="SAM" id="Phobius"/>
    </source>
</evidence>
<feature type="transmembrane region" description="Helical" evidence="5">
    <location>
        <begin position="21"/>
        <end position="42"/>
    </location>
</feature>
<dbReference type="PROSITE" id="PS50850">
    <property type="entry name" value="MFS"/>
    <property type="match status" value="1"/>
</dbReference>
<feature type="transmembrane region" description="Helical" evidence="5">
    <location>
        <begin position="219"/>
        <end position="239"/>
    </location>
</feature>
<feature type="transmembrane region" description="Helical" evidence="5">
    <location>
        <begin position="375"/>
        <end position="396"/>
    </location>
</feature>
<dbReference type="GO" id="GO:0005886">
    <property type="term" value="C:plasma membrane"/>
    <property type="evidence" value="ECO:0007669"/>
    <property type="project" value="UniProtKB-SubCell"/>
</dbReference>
<evidence type="ECO:0000313" key="8">
    <source>
        <dbReference type="Proteomes" id="UP000290365"/>
    </source>
</evidence>
<dbReference type="PANTHER" id="PTHR23514">
    <property type="entry name" value="BYPASS OF STOP CODON PROTEIN 6"/>
    <property type="match status" value="1"/>
</dbReference>
<keyword evidence="2 5" id="KW-0812">Transmembrane</keyword>
<dbReference type="OrthoDB" id="151222at2"/>
<feature type="transmembrane region" description="Helical" evidence="5">
    <location>
        <begin position="292"/>
        <end position="309"/>
    </location>
</feature>
<evidence type="ECO:0000256" key="4">
    <source>
        <dbReference type="ARBA" id="ARBA00023136"/>
    </source>
</evidence>
<dbReference type="SUPFAM" id="SSF103473">
    <property type="entry name" value="MFS general substrate transporter"/>
    <property type="match status" value="1"/>
</dbReference>
<dbReference type="GO" id="GO:0022857">
    <property type="term" value="F:transmembrane transporter activity"/>
    <property type="evidence" value="ECO:0007669"/>
    <property type="project" value="InterPro"/>
</dbReference>
<dbReference type="Gene3D" id="1.20.1250.20">
    <property type="entry name" value="MFS general substrate transporter like domains"/>
    <property type="match status" value="2"/>
</dbReference>
<feature type="transmembrane region" description="Helical" evidence="5">
    <location>
        <begin position="146"/>
        <end position="169"/>
    </location>
</feature>
<comment type="subcellular location">
    <subcellularLocation>
        <location evidence="1">Cell membrane</location>
        <topology evidence="1">Multi-pass membrane protein</topology>
    </subcellularLocation>
</comment>
<dbReference type="Proteomes" id="UP000290365">
    <property type="component" value="Chromosome"/>
</dbReference>
<evidence type="ECO:0000256" key="2">
    <source>
        <dbReference type="ARBA" id="ARBA00022692"/>
    </source>
</evidence>
<feature type="transmembrane region" description="Helical" evidence="5">
    <location>
        <begin position="350"/>
        <end position="369"/>
    </location>
</feature>
<feature type="transmembrane region" description="Helical" evidence="5">
    <location>
        <begin position="315"/>
        <end position="338"/>
    </location>
</feature>
<feature type="transmembrane region" description="Helical" evidence="5">
    <location>
        <begin position="54"/>
        <end position="78"/>
    </location>
</feature>
<dbReference type="AlphaFoldDB" id="A0A4P6JIY2"/>
<feature type="transmembrane region" description="Helical" evidence="5">
    <location>
        <begin position="175"/>
        <end position="198"/>
    </location>
</feature>
<accession>A0A4P6JIY2</accession>
<feature type="transmembrane region" description="Helical" evidence="5">
    <location>
        <begin position="259"/>
        <end position="280"/>
    </location>
</feature>
<name>A0A4P6JIY2_KTERU</name>
<dbReference type="InterPro" id="IPR020846">
    <property type="entry name" value="MFS_dom"/>
</dbReference>
<dbReference type="Pfam" id="PF07690">
    <property type="entry name" value="MFS_1"/>
    <property type="match status" value="1"/>
</dbReference>
<dbReference type="InterPro" id="IPR036259">
    <property type="entry name" value="MFS_trans_sf"/>
</dbReference>
<organism evidence="7 8">
    <name type="scientific">Ktedonosporobacter rubrisoli</name>
    <dbReference type="NCBI Taxonomy" id="2509675"/>
    <lineage>
        <taxon>Bacteria</taxon>
        <taxon>Bacillati</taxon>
        <taxon>Chloroflexota</taxon>
        <taxon>Ktedonobacteria</taxon>
        <taxon>Ktedonobacterales</taxon>
        <taxon>Ktedonosporobacteraceae</taxon>
        <taxon>Ktedonosporobacter</taxon>
    </lineage>
</organism>
<reference evidence="7 8" key="1">
    <citation type="submission" date="2019-01" db="EMBL/GenBank/DDBJ databases">
        <title>Ktedonosporobacter rubrisoli SCAWS-G2.</title>
        <authorList>
            <person name="Huang Y."/>
            <person name="Yan B."/>
        </authorList>
    </citation>
    <scope>NUCLEOTIDE SEQUENCE [LARGE SCALE GENOMIC DNA]</scope>
    <source>
        <strain evidence="7 8">SCAWS-G2</strain>
    </source>
</reference>
<dbReference type="InterPro" id="IPR011701">
    <property type="entry name" value="MFS"/>
</dbReference>
<dbReference type="EMBL" id="CP035758">
    <property type="protein sequence ID" value="QBD75038.1"/>
    <property type="molecule type" value="Genomic_DNA"/>
</dbReference>
<protein>
    <submittedName>
        <fullName evidence="7">MFS transporter</fullName>
    </submittedName>
</protein>
<keyword evidence="8" id="KW-1185">Reference proteome</keyword>
<dbReference type="RefSeq" id="WP_129885637.1">
    <property type="nucleotide sequence ID" value="NZ_CP035758.1"/>
</dbReference>
<evidence type="ECO:0000259" key="6">
    <source>
        <dbReference type="PROSITE" id="PS50850"/>
    </source>
</evidence>
<keyword evidence="3 5" id="KW-1133">Transmembrane helix</keyword>
<dbReference type="InterPro" id="IPR051788">
    <property type="entry name" value="MFS_Transporter"/>
</dbReference>
<sequence length="419" mass="43761">MLHKLLAIHRASQSRLRYTHFLTILVIYVGLGFHVGVWAVLLADLTNALKLSPALLGIALASQSGSGILLLASGSFLADRFSRRLILLLGPGGLCLYFGALSLVSNYPLLCLVMLIGGLCTSCYDLAANTLGGDYERLYAHKTMTLFHAGFSAGAALGALASALALTLGMNFRSIYLATGIIFALLTVAACCFPLPTLSHKKPMAINQQHKPISSPSTIALLCTPLVALAISLVCLAFFTDGAIEGYSSLYLRNLLGSGALLGGIGIAIFHFTGLLGRLVSTALLRNYGERLVITVSGLCAGTGLLLALSTTNSLLAVSGLLLVGLGQSPVVPTAFSLAAQSGSQQGARAVALVTALGYSVFLISPLLIGTLATFFSLRLALVLTIVTSIGIVLVARKLPPSRRFQAQIIDNDGEDITC</sequence>
<feature type="domain" description="Major facilitator superfamily (MFS) profile" evidence="6">
    <location>
        <begin position="20"/>
        <end position="403"/>
    </location>
</feature>
<evidence type="ECO:0000313" key="7">
    <source>
        <dbReference type="EMBL" id="QBD75038.1"/>
    </source>
</evidence>
<keyword evidence="4 5" id="KW-0472">Membrane</keyword>